<dbReference type="EMBL" id="DF196817">
    <property type="protein sequence ID" value="GAD29674.1"/>
    <property type="molecule type" value="Genomic_DNA"/>
</dbReference>
<reference evidence="3" key="1">
    <citation type="submission" date="2012-12" db="EMBL/GenBank/DDBJ databases">
        <title>Genome Sequence of Photobacterium leiognathi lrivu.4.1.</title>
        <authorList>
            <person name="Urbanczyk H."/>
            <person name="Ogura Y."/>
            <person name="Hayashi T."/>
            <person name="Dunlap P.V."/>
        </authorList>
    </citation>
    <scope>NUCLEOTIDE SEQUENCE [LARGE SCALE GENOMIC DNA]</scope>
    <source>
        <strain evidence="3">lrivu.4.1</strain>
    </source>
</reference>
<keyword evidence="1" id="KW-0472">Membrane</keyword>
<protein>
    <submittedName>
        <fullName evidence="2">Uncharacterized protein</fullName>
    </submittedName>
</protein>
<evidence type="ECO:0000313" key="2">
    <source>
        <dbReference type="EMBL" id="GAD29674.1"/>
    </source>
</evidence>
<dbReference type="RefSeq" id="WP_023932211.1">
    <property type="nucleotide sequence ID" value="NZ_DF196817.1"/>
</dbReference>
<dbReference type="HOGENOM" id="CLU_2827414_0_0_6"/>
<evidence type="ECO:0000256" key="1">
    <source>
        <dbReference type="SAM" id="Phobius"/>
    </source>
</evidence>
<proteinExistence type="predicted"/>
<organism evidence="2 3">
    <name type="scientific">Photobacterium leiognathi lrivu.4.1</name>
    <dbReference type="NCBI Taxonomy" id="1248232"/>
    <lineage>
        <taxon>Bacteria</taxon>
        <taxon>Pseudomonadati</taxon>
        <taxon>Pseudomonadota</taxon>
        <taxon>Gammaproteobacteria</taxon>
        <taxon>Vibrionales</taxon>
        <taxon>Vibrionaceae</taxon>
        <taxon>Photobacterium</taxon>
    </lineage>
</organism>
<evidence type="ECO:0000313" key="3">
    <source>
        <dbReference type="Proteomes" id="UP000030675"/>
    </source>
</evidence>
<sequence length="66" mass="7144">MLCVKAVENNLLQVSNSVPCDGYYLLAETDIQNTLSAESVFALVGAAASLYALVYVIKFILKQLGF</sequence>
<keyword evidence="1" id="KW-1133">Transmembrane helix</keyword>
<dbReference type="AlphaFoldDB" id="V5F260"/>
<gene>
    <name evidence="2" type="ORF">PLEI_1327</name>
</gene>
<feature type="transmembrane region" description="Helical" evidence="1">
    <location>
        <begin position="40"/>
        <end position="61"/>
    </location>
</feature>
<accession>V5F260</accession>
<name>V5F260_PHOLE</name>
<keyword evidence="1" id="KW-0812">Transmembrane</keyword>
<dbReference type="Proteomes" id="UP000030675">
    <property type="component" value="Unassembled WGS sequence"/>
</dbReference>